<proteinExistence type="predicted"/>
<evidence type="ECO:0000313" key="3">
    <source>
        <dbReference type="Proteomes" id="UP000266841"/>
    </source>
</evidence>
<dbReference type="EMBL" id="AGNL01007395">
    <property type="protein sequence ID" value="EJK71332.1"/>
    <property type="molecule type" value="Genomic_DNA"/>
</dbReference>
<feature type="non-terminal residue" evidence="2">
    <location>
        <position position="298"/>
    </location>
</feature>
<name>K0TKS9_THAOC</name>
<protein>
    <submittedName>
        <fullName evidence="2">Uncharacterized protein</fullName>
    </submittedName>
</protein>
<dbReference type="eggNOG" id="ENOG502R9DW">
    <property type="taxonomic scope" value="Eukaryota"/>
</dbReference>
<feature type="region of interest" description="Disordered" evidence="1">
    <location>
        <begin position="220"/>
        <end position="246"/>
    </location>
</feature>
<feature type="compositionally biased region" description="Low complexity" evidence="1">
    <location>
        <begin position="270"/>
        <end position="288"/>
    </location>
</feature>
<dbReference type="AlphaFoldDB" id="K0TKS9"/>
<evidence type="ECO:0000313" key="2">
    <source>
        <dbReference type="EMBL" id="EJK71332.1"/>
    </source>
</evidence>
<feature type="region of interest" description="Disordered" evidence="1">
    <location>
        <begin position="1"/>
        <end position="71"/>
    </location>
</feature>
<accession>K0TKS9</accession>
<feature type="region of interest" description="Disordered" evidence="1">
    <location>
        <begin position="156"/>
        <end position="204"/>
    </location>
</feature>
<feature type="region of interest" description="Disordered" evidence="1">
    <location>
        <begin position="270"/>
        <end position="298"/>
    </location>
</feature>
<reference evidence="2 3" key="1">
    <citation type="journal article" date="2012" name="Genome Biol.">
        <title>Genome and low-iron response of an oceanic diatom adapted to chronic iron limitation.</title>
        <authorList>
            <person name="Lommer M."/>
            <person name="Specht M."/>
            <person name="Roy A.S."/>
            <person name="Kraemer L."/>
            <person name="Andreson R."/>
            <person name="Gutowska M.A."/>
            <person name="Wolf J."/>
            <person name="Bergner S.V."/>
            <person name="Schilhabel M.B."/>
            <person name="Klostermeier U.C."/>
            <person name="Beiko R.G."/>
            <person name="Rosenstiel P."/>
            <person name="Hippler M."/>
            <person name="Laroche J."/>
        </authorList>
    </citation>
    <scope>NUCLEOTIDE SEQUENCE [LARGE SCALE GENOMIC DNA]</scope>
    <source>
        <strain evidence="2 3">CCMP1005</strain>
    </source>
</reference>
<keyword evidence="3" id="KW-1185">Reference proteome</keyword>
<dbReference type="OrthoDB" id="10659638at2759"/>
<evidence type="ECO:0000256" key="1">
    <source>
        <dbReference type="SAM" id="MobiDB-lite"/>
    </source>
</evidence>
<organism evidence="2 3">
    <name type="scientific">Thalassiosira oceanica</name>
    <name type="common">Marine diatom</name>
    <dbReference type="NCBI Taxonomy" id="159749"/>
    <lineage>
        <taxon>Eukaryota</taxon>
        <taxon>Sar</taxon>
        <taxon>Stramenopiles</taxon>
        <taxon>Ochrophyta</taxon>
        <taxon>Bacillariophyta</taxon>
        <taxon>Coscinodiscophyceae</taxon>
        <taxon>Thalassiosirophycidae</taxon>
        <taxon>Thalassiosirales</taxon>
        <taxon>Thalassiosiraceae</taxon>
        <taxon>Thalassiosira</taxon>
    </lineage>
</organism>
<sequence length="298" mass="31583">MGRISSVLPNIAKPNCQMQSREGRSRWAPRRGHTTYTYTVSSQATDSPPARPPVPPVPVPPPIPPGHGRKKDRPALLVHTQVVSSIHERAQASSWKKQLLLTGFKRWGEVDDETRQYCKMMADMELVKYKEDMESYNVYKGRLEAIGEIPQDMKDRLAKKKRAADRKQGGAAGGGRASSSASPPSGPPPLPKPTRKSARRAAAVRADRVISRFVAPKISVPPSRRAAEPIAAEAVQSSPGAGREASDMEAFISSIVNDGGTGAAAAVAQTAGPASSPAATTSAAAAAGRLVTPDRQGA</sequence>
<dbReference type="Proteomes" id="UP000266841">
    <property type="component" value="Unassembled WGS sequence"/>
</dbReference>
<feature type="compositionally biased region" description="Polar residues" evidence="1">
    <location>
        <begin position="34"/>
        <end position="46"/>
    </location>
</feature>
<comment type="caution">
    <text evidence="2">The sequence shown here is derived from an EMBL/GenBank/DDBJ whole genome shotgun (WGS) entry which is preliminary data.</text>
</comment>
<feature type="compositionally biased region" description="Pro residues" evidence="1">
    <location>
        <begin position="49"/>
        <end position="65"/>
    </location>
</feature>
<gene>
    <name evidence="2" type="ORF">THAOC_07248</name>
</gene>